<dbReference type="Proteomes" id="UP000189004">
    <property type="component" value="Unassembled WGS sequence"/>
</dbReference>
<dbReference type="EMBL" id="JACCHL010000001">
    <property type="protein sequence ID" value="NYH52909.1"/>
    <property type="molecule type" value="Genomic_DNA"/>
</dbReference>
<dbReference type="Pfam" id="PF24741">
    <property type="entry name" value="AlkZ-rel"/>
    <property type="match status" value="1"/>
</dbReference>
<dbReference type="OrthoDB" id="3348334at2"/>
<dbReference type="EMBL" id="MCOK01000001">
    <property type="protein sequence ID" value="OOC56305.1"/>
    <property type="molecule type" value="Genomic_DNA"/>
</dbReference>
<evidence type="ECO:0000313" key="1">
    <source>
        <dbReference type="EMBL" id="NYH52909.1"/>
    </source>
</evidence>
<evidence type="ECO:0000313" key="2">
    <source>
        <dbReference type="EMBL" id="OOC56305.1"/>
    </source>
</evidence>
<sequence length="244" mass="27258">MSDLLEARLSRWWCDRPIIRTIDEAQAFVQDVGFAVLFGGDRPTYPCLREISRDDDAKVLPSGMGEDFEAMWTWKDSLPAQGKAWLGRLLGSRQTLLSPDLLADLYEYPGEPDDFTRCGHLSPGARNLAEMLLLEGPMTTRAARSALGMRGRDFDRLVAELGRSLLVTGYGINDSGPGWPASVIELTARVFDVPGDGDREERDASAAARFLDTMVQASPRELQRAFRWDRDRAHRALRRADEGS</sequence>
<gene>
    <name evidence="1" type="ORF">HNR06_002498</name>
    <name evidence="2" type="ORF">NOSIN_22815</name>
</gene>
<reference evidence="1 4" key="3">
    <citation type="submission" date="2020-07" db="EMBL/GenBank/DDBJ databases">
        <title>Sequencing the genomes of 1000 actinobacteria strains.</title>
        <authorList>
            <person name="Klenk H.-P."/>
        </authorList>
    </citation>
    <scope>NUCLEOTIDE SEQUENCE [LARGE SCALE GENOMIC DNA]</scope>
    <source>
        <strain evidence="1 4">DSM 45278</strain>
    </source>
</reference>
<protein>
    <submittedName>
        <fullName evidence="2">Uncharacterized protein</fullName>
    </submittedName>
</protein>
<dbReference type="InterPro" id="IPR056298">
    <property type="entry name" value="AlkZ-rel"/>
</dbReference>
<name>A0A1V3C6D2_9ACTN</name>
<dbReference type="STRING" id="501010.NOSIN_22815"/>
<proteinExistence type="predicted"/>
<keyword evidence="3" id="KW-1185">Reference proteome</keyword>
<evidence type="ECO:0000313" key="3">
    <source>
        <dbReference type="Proteomes" id="UP000189004"/>
    </source>
</evidence>
<comment type="caution">
    <text evidence="2">The sequence shown here is derived from an EMBL/GenBank/DDBJ whole genome shotgun (WGS) entry which is preliminary data.</text>
</comment>
<dbReference type="AlphaFoldDB" id="A0A1V3C6D2"/>
<accession>A0A1V3C6D2</accession>
<accession>A0A7Z0BKZ9</accession>
<dbReference type="Proteomes" id="UP000584931">
    <property type="component" value="Unassembled WGS sequence"/>
</dbReference>
<reference evidence="2" key="2">
    <citation type="submission" date="2016-08" db="EMBL/GenBank/DDBJ databases">
        <authorList>
            <person name="Seilhamer J.J."/>
        </authorList>
    </citation>
    <scope>NUCLEOTIDE SEQUENCE [LARGE SCALE GENOMIC DNA]</scope>
    <source>
        <strain evidence="2">UTMC102</strain>
    </source>
</reference>
<dbReference type="RefSeq" id="WP_077692747.1">
    <property type="nucleotide sequence ID" value="NZ_JACCHL010000001.1"/>
</dbReference>
<reference evidence="3" key="1">
    <citation type="submission" date="2016-08" db="EMBL/GenBank/DDBJ databases">
        <authorList>
            <person name="Tokovenko B."/>
            <person name="Kalinowski J."/>
        </authorList>
    </citation>
    <scope>NUCLEOTIDE SEQUENCE [LARGE SCALE GENOMIC DNA]</scope>
    <source>
        <strain evidence="3">UTMC102</strain>
    </source>
</reference>
<organism evidence="2 3">
    <name type="scientific">Nocardiopsis sinuspersici</name>
    <dbReference type="NCBI Taxonomy" id="501010"/>
    <lineage>
        <taxon>Bacteria</taxon>
        <taxon>Bacillati</taxon>
        <taxon>Actinomycetota</taxon>
        <taxon>Actinomycetes</taxon>
        <taxon>Streptosporangiales</taxon>
        <taxon>Nocardiopsidaceae</taxon>
        <taxon>Nocardiopsis</taxon>
    </lineage>
</organism>
<evidence type="ECO:0000313" key="4">
    <source>
        <dbReference type="Proteomes" id="UP000584931"/>
    </source>
</evidence>